<dbReference type="Proteomes" id="UP001551675">
    <property type="component" value="Unassembled WGS sequence"/>
</dbReference>
<organism evidence="3 4">
    <name type="scientific">Microtetraspora glauca</name>
    <dbReference type="NCBI Taxonomy" id="1996"/>
    <lineage>
        <taxon>Bacteria</taxon>
        <taxon>Bacillati</taxon>
        <taxon>Actinomycetota</taxon>
        <taxon>Actinomycetes</taxon>
        <taxon>Streptosporangiales</taxon>
        <taxon>Streptosporangiaceae</taxon>
        <taxon>Microtetraspora</taxon>
    </lineage>
</organism>
<dbReference type="Gene3D" id="3.60.10.10">
    <property type="entry name" value="Endonuclease/exonuclease/phosphatase"/>
    <property type="match status" value="1"/>
</dbReference>
<dbReference type="Pfam" id="PF03372">
    <property type="entry name" value="Exo_endo_phos"/>
    <property type="match status" value="1"/>
</dbReference>
<evidence type="ECO:0000259" key="2">
    <source>
        <dbReference type="Pfam" id="PF03372"/>
    </source>
</evidence>
<comment type="caution">
    <text evidence="3">The sequence shown here is derived from an EMBL/GenBank/DDBJ whole genome shotgun (WGS) entry which is preliminary data.</text>
</comment>
<evidence type="ECO:0000313" key="4">
    <source>
        <dbReference type="Proteomes" id="UP001551675"/>
    </source>
</evidence>
<feature type="domain" description="Endonuclease/exonuclease/phosphatase" evidence="2">
    <location>
        <begin position="43"/>
        <end position="295"/>
    </location>
</feature>
<evidence type="ECO:0000256" key="1">
    <source>
        <dbReference type="SAM" id="SignalP"/>
    </source>
</evidence>
<feature type="signal peptide" evidence="1">
    <location>
        <begin position="1"/>
        <end position="20"/>
    </location>
</feature>
<keyword evidence="3" id="KW-0378">Hydrolase</keyword>
<dbReference type="InterPro" id="IPR036691">
    <property type="entry name" value="Endo/exonu/phosph_ase_sf"/>
</dbReference>
<keyword evidence="4" id="KW-1185">Reference proteome</keyword>
<sequence length="331" mass="35584">MIGTSRCGMARVLVSGVLLASPLVGPGGAAVADATLTYRVNVLTFNLCGGNNKRNTCAEDLTPERRRIWAPQVSSLIRSRDVDVASFTEMCYAQVGLLRQQLPDYDFVWYGLGRSATCPRIWGDMTDDLAAPNGRTAGIALAFKNGVVGSPLRRRLVVDNPFGDPAASLHRRGVLCARSLVGMEYAVGCVTHISALETPQQVTGKITDWAGDTPVILGGDFNRKPEHVELTPLYGSGLGTGNYTEVDAGLADRLHRGGTPTTRGGRKIDYIFATQSAYRNAGAEVIDTQPELSDHRPLAGTFTGTFEGNFAQTFVQTFTQLITEAFAVTPR</sequence>
<keyword evidence="1" id="KW-0732">Signal</keyword>
<dbReference type="GO" id="GO:0004519">
    <property type="term" value="F:endonuclease activity"/>
    <property type="evidence" value="ECO:0007669"/>
    <property type="project" value="UniProtKB-KW"/>
</dbReference>
<dbReference type="EMBL" id="JBFALK010000034">
    <property type="protein sequence ID" value="MEV0974746.1"/>
    <property type="molecule type" value="Genomic_DNA"/>
</dbReference>
<feature type="chain" id="PRO_5046868973" evidence="1">
    <location>
        <begin position="21"/>
        <end position="331"/>
    </location>
</feature>
<gene>
    <name evidence="3" type="ORF">AB0I59_39660</name>
</gene>
<proteinExistence type="predicted"/>
<keyword evidence="3" id="KW-0540">Nuclease</keyword>
<dbReference type="RefSeq" id="WP_358141704.1">
    <property type="nucleotide sequence ID" value="NZ_JBFALK010000034.1"/>
</dbReference>
<protein>
    <submittedName>
        <fullName evidence="3">Endonuclease/exonuclease/phosphatase family protein</fullName>
    </submittedName>
</protein>
<reference evidence="3 4" key="1">
    <citation type="submission" date="2024-06" db="EMBL/GenBank/DDBJ databases">
        <title>The Natural Products Discovery Center: Release of the First 8490 Sequenced Strains for Exploring Actinobacteria Biosynthetic Diversity.</title>
        <authorList>
            <person name="Kalkreuter E."/>
            <person name="Kautsar S.A."/>
            <person name="Yang D."/>
            <person name="Bader C.D."/>
            <person name="Teijaro C.N."/>
            <person name="Fluegel L."/>
            <person name="Davis C.M."/>
            <person name="Simpson J.R."/>
            <person name="Lauterbach L."/>
            <person name="Steele A.D."/>
            <person name="Gui C."/>
            <person name="Meng S."/>
            <person name="Li G."/>
            <person name="Viehrig K."/>
            <person name="Ye F."/>
            <person name="Su P."/>
            <person name="Kiefer A.F."/>
            <person name="Nichols A."/>
            <person name="Cepeda A.J."/>
            <person name="Yan W."/>
            <person name="Fan B."/>
            <person name="Jiang Y."/>
            <person name="Adhikari A."/>
            <person name="Zheng C.-J."/>
            <person name="Schuster L."/>
            <person name="Cowan T.M."/>
            <person name="Smanski M.J."/>
            <person name="Chevrette M.G."/>
            <person name="De Carvalho L.P.S."/>
            <person name="Shen B."/>
        </authorList>
    </citation>
    <scope>NUCLEOTIDE SEQUENCE [LARGE SCALE GENOMIC DNA]</scope>
    <source>
        <strain evidence="3 4">NPDC050100</strain>
    </source>
</reference>
<accession>A0ABV3GTM6</accession>
<dbReference type="InterPro" id="IPR005135">
    <property type="entry name" value="Endo/exonuclease/phosphatase"/>
</dbReference>
<name>A0ABV3GTM6_MICGL</name>
<keyword evidence="3" id="KW-0255">Endonuclease</keyword>
<dbReference type="SUPFAM" id="SSF56219">
    <property type="entry name" value="DNase I-like"/>
    <property type="match status" value="1"/>
</dbReference>
<evidence type="ECO:0000313" key="3">
    <source>
        <dbReference type="EMBL" id="MEV0974746.1"/>
    </source>
</evidence>